<gene>
    <name evidence="1" type="ORF">LX16_5312</name>
</gene>
<protein>
    <recommendedName>
        <fullName evidence="3">GNAT acetyltransferase-like protein</fullName>
    </recommendedName>
</protein>
<sequence length="230" mass="24895">MLPDVAAAAANNARWCDAAIRSYGIPTRWGPGWWAARDRTPFIFPAAVTIRPGVPADELLSAMPRRRAAAVKDSFSDLDLEPEGFRPLFTSQWIAAPPADAAASPVEAAAWRRVPDPEDLADWQQTWGPDTPELFRPELLTDPTVTIVAEPDGAWIRRGAILNRSGRVVGVSNVFDTAGVTEETWRAVLAAAARFAPGRPVVGYESGDDLTAALAAGCRRIGELRVWVAR</sequence>
<reference evidence="1 2" key="1">
    <citation type="journal article" date="2013" name="Stand. Genomic Sci.">
        <title>Genomic Encyclopedia of Type Strains, Phase I: The one thousand microbial genomes (KMG-I) project.</title>
        <authorList>
            <person name="Kyrpides N.C."/>
            <person name="Woyke T."/>
            <person name="Eisen J.A."/>
            <person name="Garrity G."/>
            <person name="Lilburn T.G."/>
            <person name="Beck B.J."/>
            <person name="Whitman W.B."/>
            <person name="Hugenholtz P."/>
            <person name="Klenk H.P."/>
        </authorList>
    </citation>
    <scope>NUCLEOTIDE SEQUENCE [LARGE SCALE GENOMIC DNA]</scope>
    <source>
        <strain evidence="1 2">DSM 45044</strain>
    </source>
</reference>
<evidence type="ECO:0008006" key="3">
    <source>
        <dbReference type="Google" id="ProtNLM"/>
    </source>
</evidence>
<name>A0A562UL59_9ACTN</name>
<dbReference type="OrthoDB" id="153065at2"/>
<keyword evidence="2" id="KW-1185">Reference proteome</keyword>
<dbReference type="EMBL" id="VLLL01000013">
    <property type="protein sequence ID" value="TWJ06348.1"/>
    <property type="molecule type" value="Genomic_DNA"/>
</dbReference>
<evidence type="ECO:0000313" key="1">
    <source>
        <dbReference type="EMBL" id="TWJ06348.1"/>
    </source>
</evidence>
<evidence type="ECO:0000313" key="2">
    <source>
        <dbReference type="Proteomes" id="UP000321617"/>
    </source>
</evidence>
<dbReference type="RefSeq" id="WP_147144653.1">
    <property type="nucleotide sequence ID" value="NZ_BAABIJ010000008.1"/>
</dbReference>
<dbReference type="Proteomes" id="UP000321617">
    <property type="component" value="Unassembled WGS sequence"/>
</dbReference>
<comment type="caution">
    <text evidence="1">The sequence shown here is derived from an EMBL/GenBank/DDBJ whole genome shotgun (WGS) entry which is preliminary data.</text>
</comment>
<organism evidence="1 2">
    <name type="scientific">Stackebrandtia albiflava</name>
    <dbReference type="NCBI Taxonomy" id="406432"/>
    <lineage>
        <taxon>Bacteria</taxon>
        <taxon>Bacillati</taxon>
        <taxon>Actinomycetota</taxon>
        <taxon>Actinomycetes</taxon>
        <taxon>Glycomycetales</taxon>
        <taxon>Glycomycetaceae</taxon>
        <taxon>Stackebrandtia</taxon>
    </lineage>
</organism>
<accession>A0A562UL59</accession>
<proteinExistence type="predicted"/>
<dbReference type="AlphaFoldDB" id="A0A562UL59"/>